<dbReference type="AlphaFoldDB" id="A0A2Z4AJ61"/>
<reference evidence="2 3" key="1">
    <citation type="submission" date="2018-06" db="EMBL/GenBank/DDBJ databases">
        <title>Draft Genome Sequence of a Novel Marine Bacterium Related to the Verrucomicrobia.</title>
        <authorList>
            <person name="Vosseberg J."/>
            <person name="Martijn J."/>
            <person name="Ettema T.J.G."/>
        </authorList>
    </citation>
    <scope>NUCLEOTIDE SEQUENCE [LARGE SCALE GENOMIC DNA]</scope>
    <source>
        <strain evidence="2">TARA_B100001123</strain>
    </source>
</reference>
<gene>
    <name evidence="2" type="primary">erpA</name>
    <name evidence="2" type="ORF">DF168_01389</name>
</gene>
<dbReference type="InterPro" id="IPR017870">
    <property type="entry name" value="FeS_cluster_insertion_CS"/>
</dbReference>
<dbReference type="InterPro" id="IPR035903">
    <property type="entry name" value="HesB-like_dom_sf"/>
</dbReference>
<accession>A0A2Z4AJ61</accession>
<sequence length="106" mass="11522">MLIKLTERAAKRVLALTGNINDPEKRLRMSVEKGGCSGLEYAMSFDLKKEGDTEIESLGVSILVASESLEYLKGSEVDFDDGLNGKGFEVRNPNANTTCGCGRSFQ</sequence>
<dbReference type="SUPFAM" id="SSF89360">
    <property type="entry name" value="HesB-like domain"/>
    <property type="match status" value="1"/>
</dbReference>
<dbReference type="GO" id="GO:0005506">
    <property type="term" value="F:iron ion binding"/>
    <property type="evidence" value="ECO:0007669"/>
    <property type="project" value="TreeGrafter"/>
</dbReference>
<feature type="domain" description="Core" evidence="1">
    <location>
        <begin position="1"/>
        <end position="102"/>
    </location>
</feature>
<dbReference type="KEGG" id="mtar:DF168_01389"/>
<organism evidence="2 3">
    <name type="scientific">Candidatus Moanibacter tarae</name>
    <dbReference type="NCBI Taxonomy" id="2200854"/>
    <lineage>
        <taxon>Bacteria</taxon>
        <taxon>Pseudomonadati</taxon>
        <taxon>Verrucomicrobiota</taxon>
        <taxon>Opitutia</taxon>
        <taxon>Puniceicoccales</taxon>
        <taxon>Puniceicoccales incertae sedis</taxon>
        <taxon>Candidatus Moanibacter</taxon>
    </lineage>
</organism>
<evidence type="ECO:0000259" key="1">
    <source>
        <dbReference type="Pfam" id="PF01521"/>
    </source>
</evidence>
<name>A0A2Z4AJ61_9BACT</name>
<protein>
    <submittedName>
        <fullName evidence="2">Iron-sulfur cluster insertion protein ErpA</fullName>
    </submittedName>
</protein>
<dbReference type="Gene3D" id="2.60.300.12">
    <property type="entry name" value="HesB-like domain"/>
    <property type="match status" value="1"/>
</dbReference>
<evidence type="ECO:0000313" key="3">
    <source>
        <dbReference type="Proteomes" id="UP000247465"/>
    </source>
</evidence>
<proteinExistence type="predicted"/>
<dbReference type="EMBL" id="CP029803">
    <property type="protein sequence ID" value="AWT60187.1"/>
    <property type="molecule type" value="Genomic_DNA"/>
</dbReference>
<dbReference type="InterPro" id="IPR000361">
    <property type="entry name" value="ATAP_core_dom"/>
</dbReference>
<dbReference type="PANTHER" id="PTHR43011:SF1">
    <property type="entry name" value="IRON-SULFUR CLUSTER ASSEMBLY 2 HOMOLOG, MITOCHONDRIAL"/>
    <property type="match status" value="1"/>
</dbReference>
<dbReference type="PANTHER" id="PTHR43011">
    <property type="entry name" value="IRON-SULFUR CLUSTER ASSEMBLY 2 HOMOLOG, MITOCHONDRIAL"/>
    <property type="match status" value="1"/>
</dbReference>
<dbReference type="GO" id="GO:0051537">
    <property type="term" value="F:2 iron, 2 sulfur cluster binding"/>
    <property type="evidence" value="ECO:0007669"/>
    <property type="project" value="TreeGrafter"/>
</dbReference>
<dbReference type="NCBIfam" id="TIGR00049">
    <property type="entry name" value="iron-sulfur cluster assembly accessory protein"/>
    <property type="match status" value="1"/>
</dbReference>
<dbReference type="GO" id="GO:0051539">
    <property type="term" value="F:4 iron, 4 sulfur cluster binding"/>
    <property type="evidence" value="ECO:0007669"/>
    <property type="project" value="TreeGrafter"/>
</dbReference>
<dbReference type="PROSITE" id="PS01152">
    <property type="entry name" value="HESB"/>
    <property type="match status" value="1"/>
</dbReference>
<dbReference type="InterPro" id="IPR016092">
    <property type="entry name" value="ATAP"/>
</dbReference>
<dbReference type="Pfam" id="PF01521">
    <property type="entry name" value="Fe-S_biosyn"/>
    <property type="match status" value="1"/>
</dbReference>
<evidence type="ECO:0000313" key="2">
    <source>
        <dbReference type="EMBL" id="AWT60187.1"/>
    </source>
</evidence>
<dbReference type="Proteomes" id="UP000247465">
    <property type="component" value="Chromosome"/>
</dbReference>
<dbReference type="GO" id="GO:0016226">
    <property type="term" value="P:iron-sulfur cluster assembly"/>
    <property type="evidence" value="ECO:0007669"/>
    <property type="project" value="InterPro"/>
</dbReference>